<evidence type="ECO:0000256" key="1">
    <source>
        <dbReference type="ARBA" id="ARBA00010641"/>
    </source>
</evidence>
<dbReference type="InterPro" id="IPR007627">
    <property type="entry name" value="RNA_pol_sigma70_r2"/>
</dbReference>
<dbReference type="PANTHER" id="PTHR43133">
    <property type="entry name" value="RNA POLYMERASE ECF-TYPE SIGMA FACTO"/>
    <property type="match status" value="1"/>
</dbReference>
<dbReference type="InterPro" id="IPR013324">
    <property type="entry name" value="RNA_pol_sigma_r3/r4-like"/>
</dbReference>
<sequence>MIMYVVKEHTAAEDIIQDSFIGIIRKCPHDVNRARLKPWLRAIARNTTISYLRKNKKKRDELLSEDVYMENAIPLMTGHINSTESQIEAKLLKEAIIHYIHQLKPIHRQVIQMRWIEQLSYKEMAERLGVSEEKIRQSLFRSREAIKRKVQQEWRVDDT</sequence>
<dbReference type="PROSITE" id="PS01063">
    <property type="entry name" value="SIGMA70_ECF"/>
    <property type="match status" value="1"/>
</dbReference>
<dbReference type="CDD" id="cd06171">
    <property type="entry name" value="Sigma70_r4"/>
    <property type="match status" value="1"/>
</dbReference>
<dbReference type="AlphaFoldDB" id="A0A2W1NWJ0"/>
<accession>A0A2W1NWJ0</accession>
<organism evidence="9 10">
    <name type="scientific">Paenibacillus xerothermodurans</name>
    <dbReference type="NCBI Taxonomy" id="1977292"/>
    <lineage>
        <taxon>Bacteria</taxon>
        <taxon>Bacillati</taxon>
        <taxon>Bacillota</taxon>
        <taxon>Bacilli</taxon>
        <taxon>Bacillales</taxon>
        <taxon>Paenibacillaceae</taxon>
        <taxon>Paenibacillus</taxon>
    </lineage>
</organism>
<evidence type="ECO:0000259" key="8">
    <source>
        <dbReference type="Pfam" id="PF04545"/>
    </source>
</evidence>
<dbReference type="Pfam" id="PF04545">
    <property type="entry name" value="Sigma70_r4"/>
    <property type="match status" value="1"/>
</dbReference>
<keyword evidence="4 6" id="KW-0238">DNA-binding</keyword>
<dbReference type="OrthoDB" id="2657224at2"/>
<dbReference type="GO" id="GO:0016987">
    <property type="term" value="F:sigma factor activity"/>
    <property type="evidence" value="ECO:0007669"/>
    <property type="project" value="UniProtKB-KW"/>
</dbReference>
<evidence type="ECO:0000256" key="6">
    <source>
        <dbReference type="RuleBase" id="RU000716"/>
    </source>
</evidence>
<feature type="domain" description="RNA polymerase sigma-70 region 2" evidence="7">
    <location>
        <begin position="6"/>
        <end position="57"/>
    </location>
</feature>
<evidence type="ECO:0000256" key="5">
    <source>
        <dbReference type="ARBA" id="ARBA00023163"/>
    </source>
</evidence>
<dbReference type="GO" id="GO:0006352">
    <property type="term" value="P:DNA-templated transcription initiation"/>
    <property type="evidence" value="ECO:0007669"/>
    <property type="project" value="InterPro"/>
</dbReference>
<evidence type="ECO:0000313" key="10">
    <source>
        <dbReference type="Proteomes" id="UP000214746"/>
    </source>
</evidence>
<evidence type="ECO:0000256" key="4">
    <source>
        <dbReference type="ARBA" id="ARBA00023125"/>
    </source>
</evidence>
<proteinExistence type="inferred from homology"/>
<dbReference type="InterPro" id="IPR000838">
    <property type="entry name" value="RNA_pol_sigma70_ECF_CS"/>
</dbReference>
<dbReference type="SUPFAM" id="SSF88946">
    <property type="entry name" value="Sigma2 domain of RNA polymerase sigma factors"/>
    <property type="match status" value="1"/>
</dbReference>
<evidence type="ECO:0000256" key="2">
    <source>
        <dbReference type="ARBA" id="ARBA00023015"/>
    </source>
</evidence>
<dbReference type="Pfam" id="PF04542">
    <property type="entry name" value="Sigma70_r2"/>
    <property type="match status" value="1"/>
</dbReference>
<protein>
    <recommendedName>
        <fullName evidence="6">RNA polymerase sigma factor</fullName>
    </recommendedName>
</protein>
<dbReference type="SUPFAM" id="SSF88659">
    <property type="entry name" value="Sigma3 and sigma4 domains of RNA polymerase sigma factors"/>
    <property type="match status" value="1"/>
</dbReference>
<dbReference type="InterPro" id="IPR013325">
    <property type="entry name" value="RNA_pol_sigma_r2"/>
</dbReference>
<dbReference type="NCBIfam" id="TIGR02937">
    <property type="entry name" value="sigma70-ECF"/>
    <property type="match status" value="1"/>
</dbReference>
<reference evidence="9" key="1">
    <citation type="submission" date="2018-06" db="EMBL/GenBank/DDBJ databases">
        <title>Paenibacillus xerothermodurans sp. nov. an extremely dry heat resistant spore forming bacterium isolated from the soil of Cape Canaveral, Florida.</title>
        <authorList>
            <person name="Seuylemezian A."/>
            <person name="Kaur N."/>
            <person name="Patil P."/>
            <person name="Patil P."/>
            <person name="Mayilraj S."/>
            <person name="Vaishampayan P."/>
        </authorList>
    </citation>
    <scope>NUCLEOTIDE SEQUENCE [LARGE SCALE GENOMIC DNA]</scope>
    <source>
        <strain evidence="9">ATCC 27380</strain>
    </source>
</reference>
<dbReference type="PANTHER" id="PTHR43133:SF51">
    <property type="entry name" value="RNA POLYMERASE SIGMA FACTOR"/>
    <property type="match status" value="1"/>
</dbReference>
<evidence type="ECO:0000259" key="7">
    <source>
        <dbReference type="Pfam" id="PF04542"/>
    </source>
</evidence>
<dbReference type="RefSeq" id="WP_089199229.1">
    <property type="nucleotide sequence ID" value="NZ_NHRJ02000002.1"/>
</dbReference>
<dbReference type="InterPro" id="IPR014284">
    <property type="entry name" value="RNA_pol_sigma-70_dom"/>
</dbReference>
<keyword evidence="10" id="KW-1185">Reference proteome</keyword>
<gene>
    <name evidence="9" type="ORF">CBW46_006755</name>
</gene>
<dbReference type="InterPro" id="IPR007630">
    <property type="entry name" value="RNA_pol_sigma70_r4"/>
</dbReference>
<dbReference type="Gene3D" id="1.10.10.10">
    <property type="entry name" value="Winged helix-like DNA-binding domain superfamily/Winged helix DNA-binding domain"/>
    <property type="match status" value="1"/>
</dbReference>
<dbReference type="InterPro" id="IPR000943">
    <property type="entry name" value="RNA_pol_sigma70"/>
</dbReference>
<keyword evidence="3 6" id="KW-0731">Sigma factor</keyword>
<dbReference type="InterPro" id="IPR039425">
    <property type="entry name" value="RNA_pol_sigma-70-like"/>
</dbReference>
<name>A0A2W1NWJ0_PAEXE</name>
<dbReference type="Gene3D" id="1.10.1740.10">
    <property type="match status" value="1"/>
</dbReference>
<dbReference type="Proteomes" id="UP000214746">
    <property type="component" value="Unassembled WGS sequence"/>
</dbReference>
<comment type="similarity">
    <text evidence="1 6">Belongs to the sigma-70 factor family. ECF subfamily.</text>
</comment>
<dbReference type="InterPro" id="IPR036388">
    <property type="entry name" value="WH-like_DNA-bd_sf"/>
</dbReference>
<comment type="caution">
    <text evidence="9">The sequence shown here is derived from an EMBL/GenBank/DDBJ whole genome shotgun (WGS) entry which is preliminary data.</text>
</comment>
<dbReference type="GO" id="GO:0003677">
    <property type="term" value="F:DNA binding"/>
    <property type="evidence" value="ECO:0007669"/>
    <property type="project" value="UniProtKB-KW"/>
</dbReference>
<keyword evidence="2 6" id="KW-0805">Transcription regulation</keyword>
<dbReference type="EMBL" id="NHRJ02000002">
    <property type="protein sequence ID" value="PZE22086.1"/>
    <property type="molecule type" value="Genomic_DNA"/>
</dbReference>
<evidence type="ECO:0000313" key="9">
    <source>
        <dbReference type="EMBL" id="PZE22086.1"/>
    </source>
</evidence>
<keyword evidence="5 6" id="KW-0804">Transcription</keyword>
<evidence type="ECO:0000256" key="3">
    <source>
        <dbReference type="ARBA" id="ARBA00023082"/>
    </source>
</evidence>
<feature type="domain" description="RNA polymerase sigma-70 region 4" evidence="8">
    <location>
        <begin position="100"/>
        <end position="147"/>
    </location>
</feature>
<dbReference type="PRINTS" id="PR00046">
    <property type="entry name" value="SIGMA70FCT"/>
</dbReference>